<protein>
    <recommendedName>
        <fullName evidence="2">Gfd2/YDR514C-like C-terminal domain-containing protein</fullName>
    </recommendedName>
</protein>
<gene>
    <name evidence="3" type="ORF">DOTSEDRAFT_58207</name>
</gene>
<dbReference type="eggNOG" id="ENOG502QTQR">
    <property type="taxonomic scope" value="Eukaryota"/>
</dbReference>
<proteinExistence type="predicted"/>
<dbReference type="PANTHER" id="PTHR28083">
    <property type="entry name" value="GOOD FOR FULL DBP5 ACTIVITY PROTEIN 2"/>
    <property type="match status" value="1"/>
</dbReference>
<dbReference type="Pfam" id="PF21762">
    <property type="entry name" value="DEDDh_C"/>
    <property type="match status" value="1"/>
</dbReference>
<evidence type="ECO:0000313" key="3">
    <source>
        <dbReference type="EMBL" id="EME48926.1"/>
    </source>
</evidence>
<evidence type="ECO:0000256" key="1">
    <source>
        <dbReference type="SAM" id="MobiDB-lite"/>
    </source>
</evidence>
<organism evidence="3 4">
    <name type="scientific">Dothistroma septosporum (strain NZE10 / CBS 128990)</name>
    <name type="common">Red band needle blight fungus</name>
    <name type="synonym">Mycosphaerella pini</name>
    <dbReference type="NCBI Taxonomy" id="675120"/>
    <lineage>
        <taxon>Eukaryota</taxon>
        <taxon>Fungi</taxon>
        <taxon>Dikarya</taxon>
        <taxon>Ascomycota</taxon>
        <taxon>Pezizomycotina</taxon>
        <taxon>Dothideomycetes</taxon>
        <taxon>Dothideomycetidae</taxon>
        <taxon>Mycosphaerellales</taxon>
        <taxon>Mycosphaerellaceae</taxon>
        <taxon>Dothistroma</taxon>
    </lineage>
</organism>
<dbReference type="GO" id="GO:0003676">
    <property type="term" value="F:nucleic acid binding"/>
    <property type="evidence" value="ECO:0007669"/>
    <property type="project" value="InterPro"/>
</dbReference>
<feature type="domain" description="Gfd2/YDR514C-like C-terminal" evidence="2">
    <location>
        <begin position="315"/>
        <end position="511"/>
    </location>
</feature>
<dbReference type="EMBL" id="KB446535">
    <property type="protein sequence ID" value="EME48926.1"/>
    <property type="molecule type" value="Genomic_DNA"/>
</dbReference>
<name>N1PZH4_DOTSN</name>
<reference evidence="4" key="1">
    <citation type="journal article" date="2012" name="PLoS Genet.">
        <title>The genomes of the fungal plant pathogens Cladosporium fulvum and Dothistroma septosporum reveal adaptation to different hosts and lifestyles but also signatures of common ancestry.</title>
        <authorList>
            <person name="de Wit P.J.G.M."/>
            <person name="van der Burgt A."/>
            <person name="Oekmen B."/>
            <person name="Stergiopoulos I."/>
            <person name="Abd-Elsalam K.A."/>
            <person name="Aerts A.L."/>
            <person name="Bahkali A.H."/>
            <person name="Beenen H.G."/>
            <person name="Chettri P."/>
            <person name="Cox M.P."/>
            <person name="Datema E."/>
            <person name="de Vries R.P."/>
            <person name="Dhillon B."/>
            <person name="Ganley A.R."/>
            <person name="Griffiths S.A."/>
            <person name="Guo Y."/>
            <person name="Hamelin R.C."/>
            <person name="Henrissat B."/>
            <person name="Kabir M.S."/>
            <person name="Jashni M.K."/>
            <person name="Kema G."/>
            <person name="Klaubauf S."/>
            <person name="Lapidus A."/>
            <person name="Levasseur A."/>
            <person name="Lindquist E."/>
            <person name="Mehrabi R."/>
            <person name="Ohm R.A."/>
            <person name="Owen T.J."/>
            <person name="Salamov A."/>
            <person name="Schwelm A."/>
            <person name="Schijlen E."/>
            <person name="Sun H."/>
            <person name="van den Burg H.A."/>
            <person name="van Ham R.C.H.J."/>
            <person name="Zhang S."/>
            <person name="Goodwin S.B."/>
            <person name="Grigoriev I.V."/>
            <person name="Collemare J."/>
            <person name="Bradshaw R.E."/>
        </authorList>
    </citation>
    <scope>NUCLEOTIDE SEQUENCE [LARGE SCALE GENOMIC DNA]</scope>
    <source>
        <strain evidence="4">NZE10 / CBS 128990</strain>
    </source>
</reference>
<evidence type="ECO:0000313" key="4">
    <source>
        <dbReference type="Proteomes" id="UP000016933"/>
    </source>
</evidence>
<reference evidence="3 4" key="2">
    <citation type="journal article" date="2012" name="PLoS Pathog.">
        <title>Diverse lifestyles and strategies of plant pathogenesis encoded in the genomes of eighteen Dothideomycetes fungi.</title>
        <authorList>
            <person name="Ohm R.A."/>
            <person name="Feau N."/>
            <person name="Henrissat B."/>
            <person name="Schoch C.L."/>
            <person name="Horwitz B.A."/>
            <person name="Barry K.W."/>
            <person name="Condon B.J."/>
            <person name="Copeland A.C."/>
            <person name="Dhillon B."/>
            <person name="Glaser F."/>
            <person name="Hesse C.N."/>
            <person name="Kosti I."/>
            <person name="LaButti K."/>
            <person name="Lindquist E.A."/>
            <person name="Lucas S."/>
            <person name="Salamov A.A."/>
            <person name="Bradshaw R.E."/>
            <person name="Ciuffetti L."/>
            <person name="Hamelin R.C."/>
            <person name="Kema G.H.J."/>
            <person name="Lawrence C."/>
            <person name="Scott J.A."/>
            <person name="Spatafora J.W."/>
            <person name="Turgeon B.G."/>
            <person name="de Wit P.J.G.M."/>
            <person name="Zhong S."/>
            <person name="Goodwin S.B."/>
            <person name="Grigoriev I.V."/>
        </authorList>
    </citation>
    <scope>NUCLEOTIDE SEQUENCE [LARGE SCALE GENOMIC DNA]</scope>
    <source>
        <strain evidence="4">NZE10 / CBS 128990</strain>
    </source>
</reference>
<dbReference type="Proteomes" id="UP000016933">
    <property type="component" value="Unassembled WGS sequence"/>
</dbReference>
<dbReference type="InterPro" id="IPR036397">
    <property type="entry name" value="RNaseH_sf"/>
</dbReference>
<dbReference type="GO" id="GO:0005634">
    <property type="term" value="C:nucleus"/>
    <property type="evidence" value="ECO:0007669"/>
    <property type="project" value="TreeGrafter"/>
</dbReference>
<dbReference type="Gene3D" id="3.30.420.10">
    <property type="entry name" value="Ribonuclease H-like superfamily/Ribonuclease H"/>
    <property type="match status" value="1"/>
</dbReference>
<dbReference type="AlphaFoldDB" id="N1PZH4"/>
<dbReference type="STRING" id="675120.N1PZH4"/>
<dbReference type="OrthoDB" id="5953249at2759"/>
<sequence>MSRLDRLIALLGGEENLPEKLPEPAPYGETVKEEDEEQEQEGQPPPIIRDLNPQPLRYPQPLPQQKITLNPVHVMESEDDIPFDSGKGEPAPLGVEFATFGAVTKYCYKYVPRELMQPLATAYFDADKIYRRDWDLYYINAEGYGLLTFVKADQFQLLLDELNEGFPDAHLGITDEDRDGGLVVDFEDLPTRYRPRWLGHCTSRVRFNSWTHRLQQEVAMTLPTGEDRSLEAFKAKMELAYDAAKRKTKANKQRKHQETLLKRQDMVKQALRAEGYLGLRVKNDPNALLPSISGLNLTPLDVTNPPPHSCDREPIFIAIDVEAYERPPRHVTEVGIATLDTRDLKGTAPGKAATEWFKFIRGRHFLVLEHKHLVNHEFVQGCPDGFEFGESELVSKDSLGSVLSSCFREPFSKRDVAPPFSAEPATETRNLIIVGHDLGQDIAYCHQVGFSVLNRGNIIDNTDTLTMFRTFTKDPNARSLGSILDHFDLTGWHLHNAGNDAVYTMQSMLAIAVQSAVERGGEEQKRNEAQKKCEEQEIESAKERAKESAQGWEYSSSDDGGVAVPPTAADFAPRSKVGANRPIHGGGRSPRCQT</sequence>
<dbReference type="SUPFAM" id="SSF53098">
    <property type="entry name" value="Ribonuclease H-like"/>
    <property type="match status" value="1"/>
</dbReference>
<feature type="region of interest" description="Disordered" evidence="1">
    <location>
        <begin position="1"/>
        <end position="62"/>
    </location>
</feature>
<evidence type="ECO:0000259" key="2">
    <source>
        <dbReference type="Pfam" id="PF21762"/>
    </source>
</evidence>
<dbReference type="PANTHER" id="PTHR28083:SF1">
    <property type="entry name" value="GOOD FOR FULL DBP5 ACTIVITY PROTEIN 2"/>
    <property type="match status" value="1"/>
</dbReference>
<feature type="compositionally biased region" description="Basic and acidic residues" evidence="1">
    <location>
        <begin position="521"/>
        <end position="547"/>
    </location>
</feature>
<dbReference type="InterPro" id="IPR040151">
    <property type="entry name" value="Gfd2/YDR514C-like"/>
</dbReference>
<dbReference type="InterPro" id="IPR048519">
    <property type="entry name" value="Gfd2/YDR514C-like_C"/>
</dbReference>
<feature type="region of interest" description="Disordered" evidence="1">
    <location>
        <begin position="521"/>
        <end position="594"/>
    </location>
</feature>
<accession>N1PZH4</accession>
<keyword evidence="4" id="KW-1185">Reference proteome</keyword>
<dbReference type="OMA" id="CVDVESY"/>
<dbReference type="HOGENOM" id="CLU_016815_4_0_1"/>
<dbReference type="InterPro" id="IPR012337">
    <property type="entry name" value="RNaseH-like_sf"/>
</dbReference>